<dbReference type="HAMAP" id="MF_00048">
    <property type="entry name" value="UPF0102"/>
    <property type="match status" value="1"/>
</dbReference>
<dbReference type="OrthoDB" id="9812968at2"/>
<dbReference type="STRING" id="1335048.AKL17_0609"/>
<sequence length="118" mass="12963">MGGQVSYQGGLAAEAQVAAHYQRSGRPIAARRWRGPGGEIDLIAREGNRLVFVEVKKSSSFARAAERLSRRQMDRICRSAAAYLAGEPLGQDTEMRFDVALVDGFGRIDIIENAFGEY</sequence>
<dbReference type="Proteomes" id="UP000076128">
    <property type="component" value="Chromosome"/>
</dbReference>
<dbReference type="Pfam" id="PF02021">
    <property type="entry name" value="UPF0102"/>
    <property type="match status" value="1"/>
</dbReference>
<dbReference type="AlphaFoldDB" id="A0A165SGQ8"/>
<reference evidence="3 4" key="1">
    <citation type="submission" date="2015-09" db="EMBL/GenBank/DDBJ databases">
        <title>Complete genome sequence of Defluviimonas alba cai42t isolated from an oilfield in Xinjiang.</title>
        <authorList>
            <person name="Geng S."/>
            <person name="Pan X."/>
            <person name="Wu X."/>
        </authorList>
    </citation>
    <scope>NUCLEOTIDE SEQUENCE [LARGE SCALE GENOMIC DNA]</scope>
    <source>
        <strain evidence="4">cai42</strain>
    </source>
</reference>
<proteinExistence type="inferred from homology"/>
<evidence type="ECO:0000256" key="1">
    <source>
        <dbReference type="ARBA" id="ARBA00006738"/>
    </source>
</evidence>
<dbReference type="PANTHER" id="PTHR34039:SF1">
    <property type="entry name" value="UPF0102 PROTEIN YRAN"/>
    <property type="match status" value="1"/>
</dbReference>
<keyword evidence="4" id="KW-1185">Reference proteome</keyword>
<comment type="similarity">
    <text evidence="1 2">Belongs to the UPF0102 family.</text>
</comment>
<gene>
    <name evidence="3" type="ORF">AKL17_0609</name>
</gene>
<dbReference type="KEGG" id="daa:AKL17_0609"/>
<evidence type="ECO:0000313" key="3">
    <source>
        <dbReference type="EMBL" id="AMY67869.1"/>
    </source>
</evidence>
<dbReference type="GO" id="GO:0003676">
    <property type="term" value="F:nucleic acid binding"/>
    <property type="evidence" value="ECO:0007669"/>
    <property type="project" value="InterPro"/>
</dbReference>
<dbReference type="RefSeq" id="WP_066809619.1">
    <property type="nucleotide sequence ID" value="NZ_CP012661.1"/>
</dbReference>
<dbReference type="PANTHER" id="PTHR34039">
    <property type="entry name" value="UPF0102 PROTEIN YRAN"/>
    <property type="match status" value="1"/>
</dbReference>
<dbReference type="Gene3D" id="3.40.1350.10">
    <property type="match status" value="1"/>
</dbReference>
<dbReference type="PATRIC" id="fig|1335048.3.peg.630"/>
<dbReference type="SUPFAM" id="SSF52980">
    <property type="entry name" value="Restriction endonuclease-like"/>
    <property type="match status" value="1"/>
</dbReference>
<protein>
    <recommendedName>
        <fullName evidence="2">UPF0102 protein AKL17_0609</fullName>
    </recommendedName>
</protein>
<dbReference type="EMBL" id="CP012661">
    <property type="protein sequence ID" value="AMY67869.1"/>
    <property type="molecule type" value="Genomic_DNA"/>
</dbReference>
<dbReference type="InterPro" id="IPR011335">
    <property type="entry name" value="Restrct_endonuc-II-like"/>
</dbReference>
<accession>A0A165SGQ8</accession>
<dbReference type="InterPro" id="IPR003509">
    <property type="entry name" value="UPF0102_YraN-like"/>
</dbReference>
<organism evidence="3 4">
    <name type="scientific">Frigidibacter mobilis</name>
    <dbReference type="NCBI Taxonomy" id="1335048"/>
    <lineage>
        <taxon>Bacteria</taxon>
        <taxon>Pseudomonadati</taxon>
        <taxon>Pseudomonadota</taxon>
        <taxon>Alphaproteobacteria</taxon>
        <taxon>Rhodobacterales</taxon>
        <taxon>Paracoccaceae</taxon>
        <taxon>Frigidibacter</taxon>
    </lineage>
</organism>
<evidence type="ECO:0000256" key="2">
    <source>
        <dbReference type="HAMAP-Rule" id="MF_00048"/>
    </source>
</evidence>
<evidence type="ECO:0000313" key="4">
    <source>
        <dbReference type="Proteomes" id="UP000076128"/>
    </source>
</evidence>
<name>A0A165SGQ8_9RHOB</name>
<dbReference type="InterPro" id="IPR011856">
    <property type="entry name" value="tRNA_endonuc-like_dom_sf"/>
</dbReference>